<accession>A0A6P2G7Q3</accession>
<dbReference type="AlphaFoldDB" id="A0A6P2G7Q3"/>
<feature type="domain" description="Beta-ketoacyl synthase-like N-terminal" evidence="1">
    <location>
        <begin position="20"/>
        <end position="222"/>
    </location>
</feature>
<proteinExistence type="predicted"/>
<protein>
    <submittedName>
        <fullName evidence="3">3-oxoacyl-ACP synthase</fullName>
    </submittedName>
    <submittedName>
        <fullName evidence="2">Beta-ketoacyl synthase chain length factor</fullName>
    </submittedName>
</protein>
<evidence type="ECO:0000313" key="2">
    <source>
        <dbReference type="EMBL" id="MBM2768241.1"/>
    </source>
</evidence>
<evidence type="ECO:0000313" key="4">
    <source>
        <dbReference type="Proteomes" id="UP000494201"/>
    </source>
</evidence>
<dbReference type="EMBL" id="CABVLY010000007">
    <property type="protein sequence ID" value="VVU49708.1"/>
    <property type="molecule type" value="Genomic_DNA"/>
</dbReference>
<dbReference type="RefSeq" id="WP_174926192.1">
    <property type="nucleotide sequence ID" value="NZ_CABVLY010000007.1"/>
</dbReference>
<name>A0A6P2G7Q3_9BURK</name>
<dbReference type="Pfam" id="PF13723">
    <property type="entry name" value="Ketoacyl-synt_2"/>
    <property type="match status" value="1"/>
</dbReference>
<dbReference type="InterPro" id="IPR014030">
    <property type="entry name" value="Ketoacyl_synth_N"/>
</dbReference>
<sequence length="228" mass="24287">MADLHWTMPIARWTSISTAGVPGVEALDPMVRRRLSRLSRLALQAAYDCAGAEHPLRMVFASRHGELTRTTGILADIGAAEPVSPTAFSLSVLNAVTGIFGIARRDRSAATAVAAGHETLGYALLEAFSQYETSPASPVLLVYAHEPADPVYGAVDDDPESVGLAMLIGADEPAGYLTCEIAAHDAQEPDDAAGTHCTAVLRCLSARTTASCRSQQAMWRWSWHDRAA</sequence>
<evidence type="ECO:0000313" key="5">
    <source>
        <dbReference type="Proteomes" id="UP000755577"/>
    </source>
</evidence>
<evidence type="ECO:0000259" key="1">
    <source>
        <dbReference type="Pfam" id="PF13723"/>
    </source>
</evidence>
<organism evidence="3 4">
    <name type="scientific">Burkholderia anthina</name>
    <dbReference type="NCBI Taxonomy" id="179879"/>
    <lineage>
        <taxon>Bacteria</taxon>
        <taxon>Pseudomonadati</taxon>
        <taxon>Pseudomonadota</taxon>
        <taxon>Betaproteobacteria</taxon>
        <taxon>Burkholderiales</taxon>
        <taxon>Burkholderiaceae</taxon>
        <taxon>Burkholderia</taxon>
        <taxon>Burkholderia cepacia complex</taxon>
    </lineage>
</organism>
<evidence type="ECO:0000313" key="3">
    <source>
        <dbReference type="EMBL" id="VVU49708.1"/>
    </source>
</evidence>
<dbReference type="Proteomes" id="UP000494201">
    <property type="component" value="Unassembled WGS sequence"/>
</dbReference>
<dbReference type="EMBL" id="JAFCIQ010000011">
    <property type="protein sequence ID" value="MBM2768241.1"/>
    <property type="molecule type" value="Genomic_DNA"/>
</dbReference>
<dbReference type="Proteomes" id="UP000755577">
    <property type="component" value="Unassembled WGS sequence"/>
</dbReference>
<reference evidence="3 4" key="1">
    <citation type="submission" date="2019-09" db="EMBL/GenBank/DDBJ databases">
        <authorList>
            <person name="Depoorter E."/>
        </authorList>
    </citation>
    <scope>NUCLEOTIDE SEQUENCE [LARGE SCALE GENOMIC DNA]</scope>
    <source>
        <strain evidence="3">LMG 20980</strain>
    </source>
</reference>
<dbReference type="GeneID" id="56500452"/>
<gene>
    <name evidence="3" type="ORF">BAN20980_02414</name>
    <name evidence="2" type="ORF">JQK92_17610</name>
</gene>
<keyword evidence="5" id="KW-1185">Reference proteome</keyword>
<reference evidence="2 5" key="2">
    <citation type="submission" date="2021-02" db="EMBL/GenBank/DDBJ databases">
        <title>Draft genome of the type strains Burkholderia anthina DSM16086.</title>
        <authorList>
            <person name="Hertel R."/>
            <person name="Meissner J."/>
            <person name="Poehlein A."/>
            <person name="Daniel R."/>
            <person name="Commichau F.M."/>
        </authorList>
    </citation>
    <scope>NUCLEOTIDE SEQUENCE [LARGE SCALE GENOMIC DNA]</scope>
    <source>
        <strain evidence="2 5">DSM 16086</strain>
    </source>
</reference>